<name>A0A376CJ97_9CORY</name>
<dbReference type="AlphaFoldDB" id="A0A376CJ97"/>
<evidence type="ECO:0000256" key="1">
    <source>
        <dbReference type="SAM" id="MobiDB-lite"/>
    </source>
</evidence>
<proteinExistence type="predicted"/>
<reference evidence="2 3" key="1">
    <citation type="submission" date="2018-06" db="EMBL/GenBank/DDBJ databases">
        <authorList>
            <consortium name="Pathogen Informatics"/>
            <person name="Doyle S."/>
        </authorList>
    </citation>
    <scope>NUCLEOTIDE SEQUENCE [LARGE SCALE GENOMIC DNA]</scope>
    <source>
        <strain evidence="2 3">NCTC11862</strain>
    </source>
</reference>
<dbReference type="OrthoDB" id="4406109at2"/>
<dbReference type="Proteomes" id="UP000254467">
    <property type="component" value="Unassembled WGS sequence"/>
</dbReference>
<protein>
    <submittedName>
        <fullName evidence="2">Uncharacterized protein</fullName>
    </submittedName>
</protein>
<dbReference type="STRING" id="35756.GCA_001044155_01535"/>
<evidence type="ECO:0000313" key="3">
    <source>
        <dbReference type="Proteomes" id="UP000254467"/>
    </source>
</evidence>
<gene>
    <name evidence="2" type="ORF">NCTC11862_00260</name>
</gene>
<sequence length="268" mass="29467">MSFLKRLFSGDDNEDQSPNHPELDPQLKKPVVKPEHEAALIEPHAGPAIAGENLNDQTLPEDSAEPVARIDSIGADELTADDARLIVSAIQTLEKAGLTPRAEVEPEDIEDALSDDVELFRRRPIVSLLASRDPAGELMFNRVFADDDQLLRCSNDDLLDFLEEASTAAGSDAYISDVVFFEDTEDPTRGSMRFQVGEWNVRDIEYHLDPDFGAVDAEADLLEAVAMDGQVATTFEGAFHRHAITLWLDPTTPESADLVAAIEAELQR</sequence>
<dbReference type="EMBL" id="UFXQ01000001">
    <property type="protein sequence ID" value="STC68504.1"/>
    <property type="molecule type" value="Genomic_DNA"/>
</dbReference>
<feature type="compositionally biased region" description="Basic and acidic residues" evidence="1">
    <location>
        <begin position="21"/>
        <end position="39"/>
    </location>
</feature>
<feature type="region of interest" description="Disordered" evidence="1">
    <location>
        <begin position="1"/>
        <end position="63"/>
    </location>
</feature>
<dbReference type="RefSeq" id="WP_018580685.1">
    <property type="nucleotide sequence ID" value="NZ_LDYD01000006.1"/>
</dbReference>
<organism evidence="2 3">
    <name type="scientific">Corynebacterium pilosum</name>
    <dbReference type="NCBI Taxonomy" id="35756"/>
    <lineage>
        <taxon>Bacteria</taxon>
        <taxon>Bacillati</taxon>
        <taxon>Actinomycetota</taxon>
        <taxon>Actinomycetes</taxon>
        <taxon>Mycobacteriales</taxon>
        <taxon>Corynebacteriaceae</taxon>
        <taxon>Corynebacterium</taxon>
    </lineage>
</organism>
<keyword evidence="3" id="KW-1185">Reference proteome</keyword>
<accession>A0A376CJ97</accession>
<evidence type="ECO:0000313" key="2">
    <source>
        <dbReference type="EMBL" id="STC68504.1"/>
    </source>
</evidence>